<evidence type="ECO:0000259" key="2">
    <source>
        <dbReference type="Pfam" id="PF12697"/>
    </source>
</evidence>
<dbReference type="Pfam" id="PF12680">
    <property type="entry name" value="SnoaL_2"/>
    <property type="match status" value="1"/>
</dbReference>
<protein>
    <submittedName>
        <fullName evidence="3">Pimeloyl-ACP methyl ester carboxylesterase</fullName>
    </submittedName>
</protein>
<dbReference type="RefSeq" id="WP_133794783.1">
    <property type="nucleotide sequence ID" value="NZ_FNDV01000003.1"/>
</dbReference>
<feature type="domain" description="AB hydrolase-1" evidence="2">
    <location>
        <begin position="11"/>
        <end position="235"/>
    </location>
</feature>
<accession>A0A1H0FRH4</accession>
<dbReference type="InterPro" id="IPR037401">
    <property type="entry name" value="SnoaL-like"/>
</dbReference>
<dbReference type="PANTHER" id="PTHR43798:SF5">
    <property type="entry name" value="MONOACYLGLYCEROL LIPASE ABHD6"/>
    <property type="match status" value="1"/>
</dbReference>
<dbReference type="Gene3D" id="3.40.50.1820">
    <property type="entry name" value="alpha/beta hydrolase"/>
    <property type="match status" value="1"/>
</dbReference>
<dbReference type="EMBL" id="FNJB01000001">
    <property type="protein sequence ID" value="SDN97283.1"/>
    <property type="molecule type" value="Genomic_DNA"/>
</dbReference>
<dbReference type="Proteomes" id="UP000199651">
    <property type="component" value="Unassembled WGS sequence"/>
</dbReference>
<dbReference type="InterPro" id="IPR050266">
    <property type="entry name" value="AB_hydrolase_sf"/>
</dbReference>
<dbReference type="PANTHER" id="PTHR43798">
    <property type="entry name" value="MONOACYLGLYCEROL LIPASE"/>
    <property type="match status" value="1"/>
</dbReference>
<dbReference type="SUPFAM" id="SSF54427">
    <property type="entry name" value="NTF2-like"/>
    <property type="match status" value="1"/>
</dbReference>
<feature type="domain" description="SnoaL-like" evidence="1">
    <location>
        <begin position="260"/>
        <end position="351"/>
    </location>
</feature>
<dbReference type="Gene3D" id="3.10.450.50">
    <property type="match status" value="1"/>
</dbReference>
<evidence type="ECO:0000259" key="1">
    <source>
        <dbReference type="Pfam" id="PF12680"/>
    </source>
</evidence>
<evidence type="ECO:0000313" key="4">
    <source>
        <dbReference type="Proteomes" id="UP000199651"/>
    </source>
</evidence>
<dbReference type="Pfam" id="PF12697">
    <property type="entry name" value="Abhydrolase_6"/>
    <property type="match status" value="1"/>
</dbReference>
<evidence type="ECO:0000313" key="3">
    <source>
        <dbReference type="EMBL" id="SDN97283.1"/>
    </source>
</evidence>
<dbReference type="OrthoDB" id="3771266at2"/>
<dbReference type="SUPFAM" id="SSF53474">
    <property type="entry name" value="alpha/beta-Hydrolases"/>
    <property type="match status" value="1"/>
</dbReference>
<proteinExistence type="predicted"/>
<name>A0A1H0FRH4_9PSEU</name>
<reference evidence="4" key="1">
    <citation type="submission" date="2016-10" db="EMBL/GenBank/DDBJ databases">
        <authorList>
            <person name="Varghese N."/>
            <person name="Submissions S."/>
        </authorList>
    </citation>
    <scope>NUCLEOTIDE SEQUENCE [LARGE SCALE GENOMIC DNA]</scope>
    <source>
        <strain evidence="4">IBRC-M 10655</strain>
    </source>
</reference>
<dbReference type="GO" id="GO:0047372">
    <property type="term" value="F:monoacylglycerol lipase activity"/>
    <property type="evidence" value="ECO:0007669"/>
    <property type="project" value="TreeGrafter"/>
</dbReference>
<dbReference type="InterPro" id="IPR029058">
    <property type="entry name" value="AB_hydrolase_fold"/>
</dbReference>
<dbReference type="InterPro" id="IPR000073">
    <property type="entry name" value="AB_hydrolase_1"/>
</dbReference>
<dbReference type="InterPro" id="IPR032710">
    <property type="entry name" value="NTF2-like_dom_sf"/>
</dbReference>
<dbReference type="GO" id="GO:0046464">
    <property type="term" value="P:acylglycerol catabolic process"/>
    <property type="evidence" value="ECO:0007669"/>
    <property type="project" value="TreeGrafter"/>
</dbReference>
<keyword evidence="4" id="KW-1185">Reference proteome</keyword>
<gene>
    <name evidence="3" type="ORF">SAMN05192558_101481</name>
</gene>
<dbReference type="GO" id="GO:0016020">
    <property type="term" value="C:membrane"/>
    <property type="evidence" value="ECO:0007669"/>
    <property type="project" value="TreeGrafter"/>
</dbReference>
<sequence>MSIEQPRNPLVVLIHGYLDDPTVWRDVAEALQGEGIRTIAPEIARHTGELTLDTFADRVTEVTAAALAAEDVEGVVLVGHSMGAQVAELAARDIGDAVAGLVLLTPIPLQGLALPDEVAGPLRGCAGSTEIQRALRSQLSAALDDDAIKRLVRIGVDVPKGRVEGWFDAWTTGDAPAAGQAPPRIPTMVLSGGEDPFVNKDILGLIEARFGDAVQHSIPGAGHWPHVEAPGTVAAELVSFLRAVAAARADATVTEDGWTGAFAAKQSDAFAATLAPDVALHASALRRPVTGRDDVAYLMGEASQIYEQLEFVHEAKDGRLTFLEWHARTRSGVSLEGVTVLERDDAGLISRVAIHHRPLDGVLAFSAELRDRTVGRLGDGYLWSATSQA</sequence>
<dbReference type="AlphaFoldDB" id="A0A1H0FRH4"/>
<dbReference type="STRING" id="504798.SAMN05421871_103390"/>
<organism evidence="3 4">
    <name type="scientific">Actinokineospora alba</name>
    <dbReference type="NCBI Taxonomy" id="504798"/>
    <lineage>
        <taxon>Bacteria</taxon>
        <taxon>Bacillati</taxon>
        <taxon>Actinomycetota</taxon>
        <taxon>Actinomycetes</taxon>
        <taxon>Pseudonocardiales</taxon>
        <taxon>Pseudonocardiaceae</taxon>
        <taxon>Actinokineospora</taxon>
    </lineage>
</organism>